<evidence type="ECO:0000259" key="6">
    <source>
        <dbReference type="PROSITE" id="PS50217"/>
    </source>
</evidence>
<feature type="compositionally biased region" description="Polar residues" evidence="5">
    <location>
        <begin position="225"/>
        <end position="234"/>
    </location>
</feature>
<keyword evidence="3" id="KW-0804">Transcription</keyword>
<evidence type="ECO:0000256" key="2">
    <source>
        <dbReference type="ARBA" id="ARBA00023015"/>
    </source>
</evidence>
<evidence type="ECO:0000256" key="1">
    <source>
        <dbReference type="ARBA" id="ARBA00004123"/>
    </source>
</evidence>
<dbReference type="InterPro" id="IPR004827">
    <property type="entry name" value="bZIP"/>
</dbReference>
<dbReference type="EMBL" id="QGMG01000049">
    <property type="protein sequence ID" value="TVY58260.1"/>
    <property type="molecule type" value="Genomic_DNA"/>
</dbReference>
<evidence type="ECO:0000256" key="3">
    <source>
        <dbReference type="ARBA" id="ARBA00023163"/>
    </source>
</evidence>
<protein>
    <recommendedName>
        <fullName evidence="6">BZIP domain-containing protein</fullName>
    </recommendedName>
</protein>
<feature type="region of interest" description="Disordered" evidence="5">
    <location>
        <begin position="133"/>
        <end position="241"/>
    </location>
</feature>
<feature type="domain" description="BZIP" evidence="6">
    <location>
        <begin position="201"/>
        <end position="264"/>
    </location>
</feature>
<dbReference type="PROSITE" id="PS50217">
    <property type="entry name" value="BZIP"/>
    <property type="match status" value="1"/>
</dbReference>
<dbReference type="CDD" id="cd12193">
    <property type="entry name" value="bZIP_GCN4"/>
    <property type="match status" value="1"/>
</dbReference>
<comment type="subcellular location">
    <subcellularLocation>
        <location evidence="1">Nucleus</location>
    </subcellularLocation>
</comment>
<accession>A0A7D8YY52</accession>
<dbReference type="SMART" id="SM00338">
    <property type="entry name" value="BRLZ"/>
    <property type="match status" value="1"/>
</dbReference>
<dbReference type="InterPro" id="IPR051027">
    <property type="entry name" value="bZIP_transcription_factors"/>
</dbReference>
<evidence type="ECO:0000256" key="4">
    <source>
        <dbReference type="ARBA" id="ARBA00023242"/>
    </source>
</evidence>
<keyword evidence="4" id="KW-0539">Nucleus</keyword>
<dbReference type="SUPFAM" id="SSF57959">
    <property type="entry name" value="Leucine zipper domain"/>
    <property type="match status" value="1"/>
</dbReference>
<dbReference type="InterPro" id="IPR046347">
    <property type="entry name" value="bZIP_sf"/>
</dbReference>
<organism evidence="7 8">
    <name type="scientific">Lachnellula cervina</name>
    <dbReference type="NCBI Taxonomy" id="1316786"/>
    <lineage>
        <taxon>Eukaryota</taxon>
        <taxon>Fungi</taxon>
        <taxon>Dikarya</taxon>
        <taxon>Ascomycota</taxon>
        <taxon>Pezizomycotina</taxon>
        <taxon>Leotiomycetes</taxon>
        <taxon>Helotiales</taxon>
        <taxon>Lachnaceae</taxon>
        <taxon>Lachnellula</taxon>
    </lineage>
</organism>
<dbReference type="PROSITE" id="PS00036">
    <property type="entry name" value="BZIP_BASIC"/>
    <property type="match status" value="1"/>
</dbReference>
<gene>
    <name evidence="7" type="ORF">LCER1_G001898</name>
</gene>
<name>A0A7D8YY52_9HELO</name>
<keyword evidence="2" id="KW-0805">Transcription regulation</keyword>
<dbReference type="AlphaFoldDB" id="A0A7D8YY52"/>
<dbReference type="GO" id="GO:0005634">
    <property type="term" value="C:nucleus"/>
    <property type="evidence" value="ECO:0007669"/>
    <property type="project" value="UniProtKB-SubCell"/>
</dbReference>
<keyword evidence="8" id="KW-1185">Reference proteome</keyword>
<dbReference type="PANTHER" id="PTHR19304">
    <property type="entry name" value="CYCLIC-AMP RESPONSE ELEMENT BINDING PROTEIN"/>
    <property type="match status" value="1"/>
</dbReference>
<proteinExistence type="predicted"/>
<dbReference type="Proteomes" id="UP000481288">
    <property type="component" value="Unassembled WGS sequence"/>
</dbReference>
<dbReference type="Pfam" id="PF07716">
    <property type="entry name" value="bZIP_2"/>
    <property type="match status" value="1"/>
</dbReference>
<dbReference type="GO" id="GO:0003700">
    <property type="term" value="F:DNA-binding transcription factor activity"/>
    <property type="evidence" value="ECO:0007669"/>
    <property type="project" value="InterPro"/>
</dbReference>
<feature type="compositionally biased region" description="Polar residues" evidence="5">
    <location>
        <begin position="133"/>
        <end position="203"/>
    </location>
</feature>
<sequence>MCAAGSSSAAASRQTVGLFAPQQSPVKFKPPCSGLLDLGFDQIAPGDDAYQLGDSSAALADDFFSGLPPPPATQSGAWMNDSGVGVNAFGSSAAEFTSLQNSLSYDSFENLDFPQSDGIMGHLPQLQVNVSGTDYANHSESPSITRHSPSHRSLNTTTSHDTSPQNFIVSPNPQDSIPSGSSPRASVSPDSHASSKTGNPSSSRIEKRTRNTIAARRYRQKRVDQVSSLESALQKSEDEKDALKVRVARLEGELEALRGLMKAKA</sequence>
<evidence type="ECO:0000313" key="7">
    <source>
        <dbReference type="EMBL" id="TVY58260.1"/>
    </source>
</evidence>
<evidence type="ECO:0000256" key="5">
    <source>
        <dbReference type="SAM" id="MobiDB-lite"/>
    </source>
</evidence>
<reference evidence="7 8" key="1">
    <citation type="submission" date="2018-05" db="EMBL/GenBank/DDBJ databases">
        <title>Whole genome sequencing for identification of molecular markers to develop diagnostic detection tools for the regulated plant pathogen Lachnellula willkommii.</title>
        <authorList>
            <person name="Giroux E."/>
            <person name="Bilodeau G."/>
        </authorList>
    </citation>
    <scope>NUCLEOTIDE SEQUENCE [LARGE SCALE GENOMIC DNA]</scope>
    <source>
        <strain evidence="7 8">CBS 625.97</strain>
    </source>
</reference>
<comment type="caution">
    <text evidence="7">The sequence shown here is derived from an EMBL/GenBank/DDBJ whole genome shotgun (WGS) entry which is preliminary data.</text>
</comment>
<dbReference type="Gene3D" id="1.20.5.170">
    <property type="match status" value="1"/>
</dbReference>
<evidence type="ECO:0000313" key="8">
    <source>
        <dbReference type="Proteomes" id="UP000481288"/>
    </source>
</evidence>
<dbReference type="OrthoDB" id="2257100at2759"/>